<feature type="compositionally biased region" description="Polar residues" evidence="1">
    <location>
        <begin position="25"/>
        <end position="37"/>
    </location>
</feature>
<evidence type="ECO:0000256" key="1">
    <source>
        <dbReference type="SAM" id="MobiDB-lite"/>
    </source>
</evidence>
<evidence type="ECO:0000313" key="2">
    <source>
        <dbReference type="EMBL" id="KAG0312873.1"/>
    </source>
</evidence>
<dbReference type="EMBL" id="JAAAIP010000768">
    <property type="protein sequence ID" value="KAG0312873.1"/>
    <property type="molecule type" value="Genomic_DNA"/>
</dbReference>
<feature type="compositionally biased region" description="Polar residues" evidence="1">
    <location>
        <begin position="49"/>
        <end position="58"/>
    </location>
</feature>
<dbReference type="OrthoDB" id="2435534at2759"/>
<protein>
    <submittedName>
        <fullName evidence="2">Uncharacterized protein</fullName>
    </submittedName>
</protein>
<feature type="compositionally biased region" description="Polar residues" evidence="1">
    <location>
        <begin position="1"/>
        <end position="12"/>
    </location>
</feature>
<organism evidence="2 3">
    <name type="scientific">Dissophora globulifera</name>
    <dbReference type="NCBI Taxonomy" id="979702"/>
    <lineage>
        <taxon>Eukaryota</taxon>
        <taxon>Fungi</taxon>
        <taxon>Fungi incertae sedis</taxon>
        <taxon>Mucoromycota</taxon>
        <taxon>Mortierellomycotina</taxon>
        <taxon>Mortierellomycetes</taxon>
        <taxon>Mortierellales</taxon>
        <taxon>Mortierellaceae</taxon>
        <taxon>Dissophora</taxon>
    </lineage>
</organism>
<proteinExistence type="predicted"/>
<feature type="region of interest" description="Disordered" evidence="1">
    <location>
        <begin position="1"/>
        <end position="85"/>
    </location>
</feature>
<dbReference type="AlphaFoldDB" id="A0A9P6R522"/>
<feature type="compositionally biased region" description="Basic residues" evidence="1">
    <location>
        <begin position="61"/>
        <end position="75"/>
    </location>
</feature>
<sequence>MNSNEHTTSTSGVVKPHSTPRDSTVDGNTSTFTTTDASGYPDKHDGLSAHSTQSVTQSPHEHHKHNQVHNNRSHIHPPGELVEHETMVGKPLTEVAEQLGETTLAHSTLVPNHYK</sequence>
<dbReference type="Proteomes" id="UP000738325">
    <property type="component" value="Unassembled WGS sequence"/>
</dbReference>
<accession>A0A9P6R522</accession>
<comment type="caution">
    <text evidence="2">The sequence shown here is derived from an EMBL/GenBank/DDBJ whole genome shotgun (WGS) entry which is preliminary data.</text>
</comment>
<gene>
    <name evidence="2" type="ORF">BGZ99_009218</name>
</gene>
<reference evidence="2" key="1">
    <citation type="journal article" date="2020" name="Fungal Divers.">
        <title>Resolving the Mortierellaceae phylogeny through synthesis of multi-gene phylogenetics and phylogenomics.</title>
        <authorList>
            <person name="Vandepol N."/>
            <person name="Liber J."/>
            <person name="Desiro A."/>
            <person name="Na H."/>
            <person name="Kennedy M."/>
            <person name="Barry K."/>
            <person name="Grigoriev I.V."/>
            <person name="Miller A.N."/>
            <person name="O'Donnell K."/>
            <person name="Stajich J.E."/>
            <person name="Bonito G."/>
        </authorList>
    </citation>
    <scope>NUCLEOTIDE SEQUENCE</scope>
    <source>
        <strain evidence="2">REB-010B</strain>
    </source>
</reference>
<name>A0A9P6R522_9FUNG</name>
<keyword evidence="3" id="KW-1185">Reference proteome</keyword>
<evidence type="ECO:0000313" key="3">
    <source>
        <dbReference type="Proteomes" id="UP000738325"/>
    </source>
</evidence>